<dbReference type="InterPro" id="IPR020904">
    <property type="entry name" value="Sc_DH/Rdtase_CS"/>
</dbReference>
<dbReference type="STRING" id="188872.SAMN03080602_02922"/>
<dbReference type="InterPro" id="IPR036291">
    <property type="entry name" value="NAD(P)-bd_dom_sf"/>
</dbReference>
<dbReference type="PROSITE" id="PS00061">
    <property type="entry name" value="ADH_SHORT"/>
    <property type="match status" value="1"/>
</dbReference>
<proteinExistence type="inferred from homology"/>
<gene>
    <name evidence="3" type="ORF">SAMN03080602_02922</name>
</gene>
<dbReference type="OrthoDB" id="9803333at2"/>
<dbReference type="PANTHER" id="PTHR43639:SF1">
    <property type="entry name" value="SHORT-CHAIN DEHYDROGENASE_REDUCTASE FAMILY PROTEIN"/>
    <property type="match status" value="1"/>
</dbReference>
<accession>A0A1X7KJU0</accession>
<sequence length="258" mass="28112">MTLKIYKLMKNLNEKVVLVTGASKGLGASIAKCVANNGARVALNYLKDHSKAAQVVSEIEKKGGMVKSYAYDITEETAVIKMVEGIERDFGEIDVIVNNATGPQHMIKLENQIWDDYLGQLDFFVKAPLLLLKANLDKMKQRRAGRIINIGSEVVELGSKEFGHYVAAKGAMLALTRSWATELGPFGITCNLVAPGWIPVERHLGTSEEDYNLYKANLPLGHQGSPDDIGQVVAFLASESSKFITGQKIAVNGGKTFL</sequence>
<dbReference type="PRINTS" id="PR00080">
    <property type="entry name" value="SDRFAMILY"/>
</dbReference>
<evidence type="ECO:0000256" key="2">
    <source>
        <dbReference type="ARBA" id="ARBA00023002"/>
    </source>
</evidence>
<dbReference type="Pfam" id="PF13561">
    <property type="entry name" value="adh_short_C2"/>
    <property type="match status" value="1"/>
</dbReference>
<dbReference type="Proteomes" id="UP000193420">
    <property type="component" value="Unassembled WGS sequence"/>
</dbReference>
<name>A0A1X7KJU0_9FLAO</name>
<protein>
    <submittedName>
        <fullName evidence="3">3-oxoacyl-[acyl-carrier protein] reductase</fullName>
    </submittedName>
</protein>
<dbReference type="Gene3D" id="3.40.50.720">
    <property type="entry name" value="NAD(P)-binding Rossmann-like Domain"/>
    <property type="match status" value="1"/>
</dbReference>
<dbReference type="FunFam" id="3.40.50.720:FF:000084">
    <property type="entry name" value="Short-chain dehydrogenase reductase"/>
    <property type="match status" value="1"/>
</dbReference>
<dbReference type="SUPFAM" id="SSF51735">
    <property type="entry name" value="NAD(P)-binding Rossmann-fold domains"/>
    <property type="match status" value="1"/>
</dbReference>
<evidence type="ECO:0000256" key="1">
    <source>
        <dbReference type="ARBA" id="ARBA00006484"/>
    </source>
</evidence>
<dbReference type="PANTHER" id="PTHR43639">
    <property type="entry name" value="OXIDOREDUCTASE, SHORT-CHAIN DEHYDROGENASE/REDUCTASE FAMILY (AFU_ORTHOLOGUE AFUA_5G02870)"/>
    <property type="match status" value="1"/>
</dbReference>
<comment type="similarity">
    <text evidence="1">Belongs to the short-chain dehydrogenases/reductases (SDR) family.</text>
</comment>
<dbReference type="GO" id="GO:0016491">
    <property type="term" value="F:oxidoreductase activity"/>
    <property type="evidence" value="ECO:0007669"/>
    <property type="project" value="UniProtKB-KW"/>
</dbReference>
<organism evidence="3 4">
    <name type="scientific">Arenibacter troitsensis</name>
    <dbReference type="NCBI Taxonomy" id="188872"/>
    <lineage>
        <taxon>Bacteria</taxon>
        <taxon>Pseudomonadati</taxon>
        <taxon>Bacteroidota</taxon>
        <taxon>Flavobacteriia</taxon>
        <taxon>Flavobacteriales</taxon>
        <taxon>Flavobacteriaceae</taxon>
        <taxon>Arenibacter</taxon>
    </lineage>
</organism>
<evidence type="ECO:0000313" key="4">
    <source>
        <dbReference type="Proteomes" id="UP000193420"/>
    </source>
</evidence>
<evidence type="ECO:0000313" key="3">
    <source>
        <dbReference type="EMBL" id="SMG40897.1"/>
    </source>
</evidence>
<keyword evidence="4" id="KW-1185">Reference proteome</keyword>
<dbReference type="InterPro" id="IPR002347">
    <property type="entry name" value="SDR_fam"/>
</dbReference>
<reference evidence="4" key="1">
    <citation type="submission" date="2017-04" db="EMBL/GenBank/DDBJ databases">
        <authorList>
            <person name="Varghese N."/>
            <person name="Submissions S."/>
        </authorList>
    </citation>
    <scope>NUCLEOTIDE SEQUENCE [LARGE SCALE GENOMIC DNA]</scope>
    <source>
        <strain evidence="4">DSM 19835</strain>
    </source>
</reference>
<dbReference type="PRINTS" id="PR00081">
    <property type="entry name" value="GDHRDH"/>
</dbReference>
<dbReference type="EMBL" id="FXAO01000006">
    <property type="protein sequence ID" value="SMG40897.1"/>
    <property type="molecule type" value="Genomic_DNA"/>
</dbReference>
<dbReference type="AlphaFoldDB" id="A0A1X7KJU0"/>
<keyword evidence="2" id="KW-0560">Oxidoreductase</keyword>